<proteinExistence type="predicted"/>
<name>A0AC58USN1_TOBAC</name>
<dbReference type="RefSeq" id="XP_075112503.1">
    <property type="nucleotide sequence ID" value="XM_075256402.1"/>
</dbReference>
<evidence type="ECO:0000313" key="1">
    <source>
        <dbReference type="Proteomes" id="UP000790787"/>
    </source>
</evidence>
<evidence type="ECO:0000313" key="2">
    <source>
        <dbReference type="RefSeq" id="XP_075112503.1"/>
    </source>
</evidence>
<gene>
    <name evidence="2" type="primary">LOC142182250</name>
</gene>
<reference evidence="1" key="1">
    <citation type="journal article" date="2014" name="Nat. Commun.">
        <title>The tobacco genome sequence and its comparison with those of tomato and potato.</title>
        <authorList>
            <person name="Sierro N."/>
            <person name="Battey J.N."/>
            <person name="Ouadi S."/>
            <person name="Bakaher N."/>
            <person name="Bovet L."/>
            <person name="Willig A."/>
            <person name="Goepfert S."/>
            <person name="Peitsch M.C."/>
            <person name="Ivanov N.V."/>
        </authorList>
    </citation>
    <scope>NUCLEOTIDE SEQUENCE [LARGE SCALE GENOMIC DNA]</scope>
</reference>
<reference evidence="2" key="2">
    <citation type="submission" date="2025-08" db="UniProtKB">
        <authorList>
            <consortium name="RefSeq"/>
        </authorList>
    </citation>
    <scope>IDENTIFICATION</scope>
    <source>
        <tissue evidence="2">Leaf</tissue>
    </source>
</reference>
<keyword evidence="1" id="KW-1185">Reference proteome</keyword>
<sequence length="269" mass="31708">MVLEKLESSYLDEYNKLDPYAQELRDSNPGSDVVIQISKVALEEGKRRFLRMYVCFQALKNGFKAGLSPFIGLDGTFLKGKCQGMLQSSLDLKEGEGVTFISDIQKIWHSDEMKKLLWWSAWSTYEEEFKDMLRRLGEVFEDYVKDLLKYPSSSWCRAYLDTQYKNPMVDNNFTESFNSWIRQQPIVKMLETIRVKVMTLLKDHENEVSSWKDDYIPYTMELYNDYKEIAQDCTTFFNREGGYEVSQGSDRHIVILELQTCTSRIWDFF</sequence>
<accession>A0AC58USN1</accession>
<organism evidence="1 2">
    <name type="scientific">Nicotiana tabacum</name>
    <name type="common">Common tobacco</name>
    <dbReference type="NCBI Taxonomy" id="4097"/>
    <lineage>
        <taxon>Eukaryota</taxon>
        <taxon>Viridiplantae</taxon>
        <taxon>Streptophyta</taxon>
        <taxon>Embryophyta</taxon>
        <taxon>Tracheophyta</taxon>
        <taxon>Spermatophyta</taxon>
        <taxon>Magnoliopsida</taxon>
        <taxon>eudicotyledons</taxon>
        <taxon>Gunneridae</taxon>
        <taxon>Pentapetalae</taxon>
        <taxon>asterids</taxon>
        <taxon>lamiids</taxon>
        <taxon>Solanales</taxon>
        <taxon>Solanaceae</taxon>
        <taxon>Nicotianoideae</taxon>
        <taxon>Nicotianeae</taxon>
        <taxon>Nicotiana</taxon>
    </lineage>
</organism>
<dbReference type="Proteomes" id="UP000790787">
    <property type="component" value="Chromosome 6"/>
</dbReference>
<protein>
    <submittedName>
        <fullName evidence="2">Uncharacterized protein LOC142182250</fullName>
    </submittedName>
</protein>